<proteinExistence type="predicted"/>
<evidence type="ECO:0000313" key="2">
    <source>
        <dbReference type="Proteomes" id="UP000217790"/>
    </source>
</evidence>
<name>A0A2H3D7T2_ARMGA</name>
<dbReference type="InParanoid" id="A0A2H3D7T2"/>
<protein>
    <submittedName>
        <fullName evidence="1">Uncharacterized protein</fullName>
    </submittedName>
</protein>
<dbReference type="OMA" id="HWRQIAY"/>
<dbReference type="Proteomes" id="UP000217790">
    <property type="component" value="Unassembled WGS sequence"/>
</dbReference>
<organism evidence="1 2">
    <name type="scientific">Armillaria gallica</name>
    <name type="common">Bulbous honey fungus</name>
    <name type="synonym">Armillaria bulbosa</name>
    <dbReference type="NCBI Taxonomy" id="47427"/>
    <lineage>
        <taxon>Eukaryota</taxon>
        <taxon>Fungi</taxon>
        <taxon>Dikarya</taxon>
        <taxon>Basidiomycota</taxon>
        <taxon>Agaricomycotina</taxon>
        <taxon>Agaricomycetes</taxon>
        <taxon>Agaricomycetidae</taxon>
        <taxon>Agaricales</taxon>
        <taxon>Marasmiineae</taxon>
        <taxon>Physalacriaceae</taxon>
        <taxon>Armillaria</taxon>
    </lineage>
</organism>
<dbReference type="STRING" id="47427.A0A2H3D7T2"/>
<sequence length="128" mass="14668">MDELLKSNNPPLQAERIQLEGVIGEGHGFLAGLQERIAQTRAALEVLLDEERRVERTIESYRTIVRPIRRIPEDIVREIFLTCFGIEGEGKDSLDKNFAPLILSQVCRDWRSIALSTSRLWSSIMLDF</sequence>
<evidence type="ECO:0000313" key="1">
    <source>
        <dbReference type="EMBL" id="PBK84383.1"/>
    </source>
</evidence>
<accession>A0A2H3D7T2</accession>
<dbReference type="AlphaFoldDB" id="A0A2H3D7T2"/>
<gene>
    <name evidence="1" type="ORF">ARMGADRAFT_943574</name>
</gene>
<reference evidence="2" key="1">
    <citation type="journal article" date="2017" name="Nat. Ecol. Evol.">
        <title>Genome expansion and lineage-specific genetic innovations in the forest pathogenic fungi Armillaria.</title>
        <authorList>
            <person name="Sipos G."/>
            <person name="Prasanna A.N."/>
            <person name="Walter M.C."/>
            <person name="O'Connor E."/>
            <person name="Balint B."/>
            <person name="Krizsan K."/>
            <person name="Kiss B."/>
            <person name="Hess J."/>
            <person name="Varga T."/>
            <person name="Slot J."/>
            <person name="Riley R."/>
            <person name="Boka B."/>
            <person name="Rigling D."/>
            <person name="Barry K."/>
            <person name="Lee J."/>
            <person name="Mihaltcheva S."/>
            <person name="LaButti K."/>
            <person name="Lipzen A."/>
            <person name="Waldron R."/>
            <person name="Moloney N.M."/>
            <person name="Sperisen C."/>
            <person name="Kredics L."/>
            <person name="Vagvoelgyi C."/>
            <person name="Patrignani A."/>
            <person name="Fitzpatrick D."/>
            <person name="Nagy I."/>
            <person name="Doyle S."/>
            <person name="Anderson J.B."/>
            <person name="Grigoriev I.V."/>
            <person name="Gueldener U."/>
            <person name="Muensterkoetter M."/>
            <person name="Nagy L.G."/>
        </authorList>
    </citation>
    <scope>NUCLEOTIDE SEQUENCE [LARGE SCALE GENOMIC DNA]</scope>
    <source>
        <strain evidence="2">Ar21-2</strain>
    </source>
</reference>
<dbReference type="OrthoDB" id="3063971at2759"/>
<dbReference type="EMBL" id="KZ293698">
    <property type="protein sequence ID" value="PBK84383.1"/>
    <property type="molecule type" value="Genomic_DNA"/>
</dbReference>
<keyword evidence="2" id="KW-1185">Reference proteome</keyword>
<feature type="non-terminal residue" evidence="1">
    <location>
        <position position="128"/>
    </location>
</feature>